<keyword evidence="8" id="KW-0472">Membrane</keyword>
<dbReference type="EMBL" id="QJPJ01000030">
    <property type="protein sequence ID" value="PXZ38009.1"/>
    <property type="molecule type" value="Genomic_DNA"/>
</dbReference>
<dbReference type="CDD" id="cd03257">
    <property type="entry name" value="ABC_NikE_OppD_transporters"/>
    <property type="match status" value="1"/>
</dbReference>
<keyword evidence="12" id="KW-0378">Hydrolase</keyword>
<organism evidence="12 14">
    <name type="scientific">Avibacterium paragallinarum</name>
    <name type="common">Haemophilus gallinarum</name>
    <dbReference type="NCBI Taxonomy" id="728"/>
    <lineage>
        <taxon>Bacteria</taxon>
        <taxon>Pseudomonadati</taxon>
        <taxon>Pseudomonadota</taxon>
        <taxon>Gammaproteobacteria</taxon>
        <taxon>Pasteurellales</taxon>
        <taxon>Pasteurellaceae</taxon>
        <taxon>Avibacterium</taxon>
    </lineage>
</organism>
<dbReference type="InterPro" id="IPR050319">
    <property type="entry name" value="ABC_transp_ATP-bind"/>
</dbReference>
<dbReference type="Gene3D" id="3.40.50.300">
    <property type="entry name" value="P-loop containing nucleotide triphosphate hydrolases"/>
    <property type="match status" value="1"/>
</dbReference>
<reference evidence="12 14" key="1">
    <citation type="submission" date="2018-06" db="EMBL/GenBank/DDBJ databases">
        <authorList>
            <consortium name="Pathogen Informatics"/>
            <person name="Doyle S."/>
        </authorList>
    </citation>
    <scope>NUCLEOTIDE SEQUENCE [LARGE SCALE GENOMIC DNA]</scope>
    <source>
        <strain evidence="12 14">NCTC11296</strain>
    </source>
</reference>
<dbReference type="SUPFAM" id="SSF52540">
    <property type="entry name" value="P-loop containing nucleoside triphosphate hydrolases"/>
    <property type="match status" value="1"/>
</dbReference>
<dbReference type="Proteomes" id="UP000247594">
    <property type="component" value="Unassembled WGS sequence"/>
</dbReference>
<evidence type="ECO:0000256" key="2">
    <source>
        <dbReference type="ARBA" id="ARBA00005417"/>
    </source>
</evidence>
<dbReference type="Pfam" id="PF00005">
    <property type="entry name" value="ABC_tran"/>
    <property type="match status" value="1"/>
</dbReference>
<evidence type="ECO:0000313" key="12">
    <source>
        <dbReference type="EMBL" id="STO72358.1"/>
    </source>
</evidence>
<dbReference type="RefSeq" id="WP_017806981.1">
    <property type="nucleotide sequence ID" value="NZ_CP034110.1"/>
</dbReference>
<comment type="similarity">
    <text evidence="2">Belongs to the ABC transporter superfamily.</text>
</comment>
<gene>
    <name evidence="12" type="primary">sapF</name>
    <name evidence="11" type="ORF">DM482_11595</name>
    <name evidence="10" type="ORF">M5S13_11405</name>
    <name evidence="12" type="ORF">NCTC11296_02282</name>
</gene>
<dbReference type="GeneID" id="66255289"/>
<dbReference type="GO" id="GO:0055085">
    <property type="term" value="P:transmembrane transport"/>
    <property type="evidence" value="ECO:0007669"/>
    <property type="project" value="UniProtKB-ARBA"/>
</dbReference>
<dbReference type="PROSITE" id="PS50893">
    <property type="entry name" value="ABC_TRANSPORTER_2"/>
    <property type="match status" value="1"/>
</dbReference>
<evidence type="ECO:0000313" key="14">
    <source>
        <dbReference type="Proteomes" id="UP000254465"/>
    </source>
</evidence>
<name>A0A0F5ESS0_AVIPA</name>
<reference evidence="10 15" key="3">
    <citation type="journal article" date="2022" name="Front. Microbiol.">
        <title>Commensal bacteria contribute to the growth of multidrug-resistant Avibacterium paragallinarum in chickens.</title>
        <authorList>
            <person name="Zhu J."/>
            <person name="Chen Y."/>
            <person name="Wu Y."/>
            <person name="Wang Y."/>
            <person name="Zhu K."/>
        </authorList>
    </citation>
    <scope>NUCLEOTIDE SEQUENCE [LARGE SCALE GENOMIC DNA]</scope>
    <source>
        <strain evidence="10 15">AV25</strain>
    </source>
</reference>
<evidence type="ECO:0000256" key="1">
    <source>
        <dbReference type="ARBA" id="ARBA00004417"/>
    </source>
</evidence>
<dbReference type="EMBL" id="JAMDKF010000034">
    <property type="protein sequence ID" value="MEE6042470.1"/>
    <property type="molecule type" value="Genomic_DNA"/>
</dbReference>
<keyword evidence="4" id="KW-1003">Cell membrane</keyword>
<evidence type="ECO:0000256" key="5">
    <source>
        <dbReference type="ARBA" id="ARBA00022519"/>
    </source>
</evidence>
<protein>
    <submittedName>
        <fullName evidence="10 12">ABC transporter ATP-binding protein</fullName>
        <ecNumber evidence="12">3.6.3.-</ecNumber>
    </submittedName>
</protein>
<proteinExistence type="inferred from homology"/>
<dbReference type="GO" id="GO:0016887">
    <property type="term" value="F:ATP hydrolysis activity"/>
    <property type="evidence" value="ECO:0007669"/>
    <property type="project" value="InterPro"/>
</dbReference>
<evidence type="ECO:0000313" key="15">
    <source>
        <dbReference type="Proteomes" id="UP001347884"/>
    </source>
</evidence>
<dbReference type="InterPro" id="IPR027417">
    <property type="entry name" value="P-loop_NTPase"/>
</dbReference>
<dbReference type="PANTHER" id="PTHR43776">
    <property type="entry name" value="TRANSPORT ATP-BINDING PROTEIN"/>
    <property type="match status" value="1"/>
</dbReference>
<dbReference type="Proteomes" id="UP000254465">
    <property type="component" value="Unassembled WGS sequence"/>
</dbReference>
<evidence type="ECO:0000313" key="13">
    <source>
        <dbReference type="Proteomes" id="UP000247594"/>
    </source>
</evidence>
<dbReference type="PANTHER" id="PTHR43776:SF4">
    <property type="entry name" value="PUTRESCINE EXPORT SYSTEM ATP-BINDING PROTEIN SAPF"/>
    <property type="match status" value="1"/>
</dbReference>
<dbReference type="AlphaFoldDB" id="A0A0F5ESS0"/>
<dbReference type="SMART" id="SM00382">
    <property type="entry name" value="AAA"/>
    <property type="match status" value="1"/>
</dbReference>
<evidence type="ECO:0000313" key="11">
    <source>
        <dbReference type="EMBL" id="PXZ38009.1"/>
    </source>
</evidence>
<evidence type="ECO:0000256" key="8">
    <source>
        <dbReference type="ARBA" id="ARBA00023136"/>
    </source>
</evidence>
<evidence type="ECO:0000256" key="7">
    <source>
        <dbReference type="ARBA" id="ARBA00022840"/>
    </source>
</evidence>
<keyword evidence="7 12" id="KW-0067">ATP-binding</keyword>
<accession>A0A0F5ESS0</accession>
<reference evidence="10" key="4">
    <citation type="submission" date="2022-05" db="EMBL/GenBank/DDBJ databases">
        <authorList>
            <person name="Chen Y."/>
            <person name="Zhu J."/>
            <person name="Zhu K."/>
        </authorList>
    </citation>
    <scope>NUCLEOTIDE SEQUENCE</scope>
    <source>
        <strain evidence="10">AV25</strain>
    </source>
</reference>
<dbReference type="Proteomes" id="UP001347884">
    <property type="component" value="Unassembled WGS sequence"/>
</dbReference>
<dbReference type="InterPro" id="IPR003439">
    <property type="entry name" value="ABC_transporter-like_ATP-bd"/>
</dbReference>
<dbReference type="InterPro" id="IPR003593">
    <property type="entry name" value="AAA+_ATPase"/>
</dbReference>
<evidence type="ECO:0000256" key="4">
    <source>
        <dbReference type="ARBA" id="ARBA00022475"/>
    </source>
</evidence>
<keyword evidence="15" id="KW-1185">Reference proteome</keyword>
<sequence>MDTLLQIKNLSKYFEDNINIFSSTRLIAVENINFELQRKKTLAIIGKNGSGKSTLVKMIVGIIKPSAGEILFKNTPLQFGDYSYRSQHIRMVFQDPNSSFNPKLNVGQILDTPLRLTSTLNERERDKKIFSTLKLVGLYPDQANVRINTMSISQKQRVALARALILEPEIIITDDVLGSLDATVKTQLMNLMLEIQEKLGISYIYIGQHLGIIKHISDNVLVMDEGKMIEYDTTKKIFTHPQNEVTKRLVESHFGHLLTEESWQTR</sequence>
<dbReference type="GO" id="GO:0005886">
    <property type="term" value="C:plasma membrane"/>
    <property type="evidence" value="ECO:0007669"/>
    <property type="project" value="UniProtKB-SubCell"/>
</dbReference>
<keyword evidence="5" id="KW-0997">Cell inner membrane</keyword>
<evidence type="ECO:0000259" key="9">
    <source>
        <dbReference type="PROSITE" id="PS50893"/>
    </source>
</evidence>
<dbReference type="KEGG" id="apag:EIA51_08290"/>
<keyword evidence="6" id="KW-0547">Nucleotide-binding</keyword>
<keyword evidence="3" id="KW-0813">Transport</keyword>
<reference evidence="11 13" key="2">
    <citation type="submission" date="2018-06" db="EMBL/GenBank/DDBJ databases">
        <authorList>
            <person name="Teymurazov M."/>
            <person name="Kislichkina A."/>
            <person name="Abaymova A."/>
            <person name="Mukhina T."/>
            <person name="Mayskaya N."/>
            <person name="Svetoch E."/>
            <person name="Bogun A."/>
        </authorList>
    </citation>
    <scope>NUCLEOTIDE SEQUENCE [LARGE SCALE GENOMIC DNA]</scope>
    <source>
        <strain evidence="11 13">SCPM-O-B-8406</strain>
    </source>
</reference>
<feature type="domain" description="ABC transporter" evidence="9">
    <location>
        <begin position="5"/>
        <end position="250"/>
    </location>
</feature>
<evidence type="ECO:0000313" key="10">
    <source>
        <dbReference type="EMBL" id="MEE6042470.1"/>
    </source>
</evidence>
<dbReference type="GO" id="GO:0005524">
    <property type="term" value="F:ATP binding"/>
    <property type="evidence" value="ECO:0007669"/>
    <property type="project" value="UniProtKB-KW"/>
</dbReference>
<evidence type="ECO:0000256" key="6">
    <source>
        <dbReference type="ARBA" id="ARBA00022741"/>
    </source>
</evidence>
<evidence type="ECO:0000256" key="3">
    <source>
        <dbReference type="ARBA" id="ARBA00022448"/>
    </source>
</evidence>
<dbReference type="EC" id="3.6.3.-" evidence="12"/>
<dbReference type="EMBL" id="UGHK01000002">
    <property type="protein sequence ID" value="STO72358.1"/>
    <property type="molecule type" value="Genomic_DNA"/>
</dbReference>
<comment type="subcellular location">
    <subcellularLocation>
        <location evidence="1">Cell inner membrane</location>
        <topology evidence="1">Peripheral membrane protein</topology>
    </subcellularLocation>
</comment>